<keyword evidence="1" id="KW-0732">Signal</keyword>
<accession>A0ABW5WB87</accession>
<dbReference type="InterPro" id="IPR051916">
    <property type="entry name" value="GPI-anchor_lipid_remodeler"/>
</dbReference>
<feature type="chain" id="PRO_5045222665" evidence="1">
    <location>
        <begin position="25"/>
        <end position="287"/>
    </location>
</feature>
<proteinExistence type="predicted"/>
<evidence type="ECO:0000313" key="4">
    <source>
        <dbReference type="Proteomes" id="UP001597478"/>
    </source>
</evidence>
<evidence type="ECO:0000256" key="1">
    <source>
        <dbReference type="SAM" id="SignalP"/>
    </source>
</evidence>
<sequence length="287" mass="30437">MHRTLASLVAALAIAASGVLPASASPPPVELRVASYNIHAGSGMDGVFDLERTAAAIAEIGADVVALQEVDQHWGERSRSLPLARELGERLGMHARFAPIYSLDPAEPGGPRREYGVAVLSRYPVGEFTNHELTRLSTQDPEAGPEPMPGFAEAVVQVRGARVHVYSTHLDYRADPAVRATQVAETVDILADDGEHATQVLLGDFNALPDAPELAPLWTQVRDAFAAAGSGYGSTFPADAPDRRIDYATVSQQVGARSATVPSTALAREASDHRPVVADLLVPRGGW</sequence>
<dbReference type="PANTHER" id="PTHR14859">
    <property type="entry name" value="CALCOFLUOR WHITE HYPERSENSITIVE PROTEIN PRECURSOR"/>
    <property type="match status" value="1"/>
</dbReference>
<comment type="caution">
    <text evidence="3">The sequence shown here is derived from an EMBL/GenBank/DDBJ whole genome shotgun (WGS) entry which is preliminary data.</text>
</comment>
<keyword evidence="3" id="KW-0255">Endonuclease</keyword>
<gene>
    <name evidence="3" type="ORF">ACFS2C_12780</name>
</gene>
<organism evidence="3 4">
    <name type="scientific">Prauserella oleivorans</name>
    <dbReference type="NCBI Taxonomy" id="1478153"/>
    <lineage>
        <taxon>Bacteria</taxon>
        <taxon>Bacillati</taxon>
        <taxon>Actinomycetota</taxon>
        <taxon>Actinomycetes</taxon>
        <taxon>Pseudonocardiales</taxon>
        <taxon>Pseudonocardiaceae</taxon>
        <taxon>Prauserella</taxon>
    </lineage>
</organism>
<feature type="signal peptide" evidence="1">
    <location>
        <begin position="1"/>
        <end position="24"/>
    </location>
</feature>
<keyword evidence="3" id="KW-0378">Hydrolase</keyword>
<name>A0ABW5WB87_9PSEU</name>
<dbReference type="EMBL" id="JBHUOF010000014">
    <property type="protein sequence ID" value="MFD2800270.1"/>
    <property type="molecule type" value="Genomic_DNA"/>
</dbReference>
<evidence type="ECO:0000313" key="3">
    <source>
        <dbReference type="EMBL" id="MFD2800270.1"/>
    </source>
</evidence>
<reference evidence="4" key="1">
    <citation type="journal article" date="2019" name="Int. J. Syst. Evol. Microbiol.">
        <title>The Global Catalogue of Microorganisms (GCM) 10K type strain sequencing project: providing services to taxonomists for standard genome sequencing and annotation.</title>
        <authorList>
            <consortium name="The Broad Institute Genomics Platform"/>
            <consortium name="The Broad Institute Genome Sequencing Center for Infectious Disease"/>
            <person name="Wu L."/>
            <person name="Ma J."/>
        </authorList>
    </citation>
    <scope>NUCLEOTIDE SEQUENCE [LARGE SCALE GENOMIC DNA]</scope>
    <source>
        <strain evidence="4">IBRC-M 10906</strain>
    </source>
</reference>
<keyword evidence="3" id="KW-0540">Nuclease</keyword>
<dbReference type="InterPro" id="IPR036691">
    <property type="entry name" value="Endo/exonu/phosph_ase_sf"/>
</dbReference>
<dbReference type="InterPro" id="IPR005135">
    <property type="entry name" value="Endo/exonuclease/phosphatase"/>
</dbReference>
<protein>
    <submittedName>
        <fullName evidence="3">Endonuclease/exonuclease/phosphatase family protein</fullName>
    </submittedName>
</protein>
<evidence type="ECO:0000259" key="2">
    <source>
        <dbReference type="Pfam" id="PF03372"/>
    </source>
</evidence>
<dbReference type="GO" id="GO:0004519">
    <property type="term" value="F:endonuclease activity"/>
    <property type="evidence" value="ECO:0007669"/>
    <property type="project" value="UniProtKB-KW"/>
</dbReference>
<dbReference type="SUPFAM" id="SSF56219">
    <property type="entry name" value="DNase I-like"/>
    <property type="match status" value="1"/>
</dbReference>
<keyword evidence="4" id="KW-1185">Reference proteome</keyword>
<dbReference type="RefSeq" id="WP_377388471.1">
    <property type="nucleotide sequence ID" value="NZ_JBHSAN010000012.1"/>
</dbReference>
<dbReference type="Proteomes" id="UP001597478">
    <property type="component" value="Unassembled WGS sequence"/>
</dbReference>
<dbReference type="Pfam" id="PF03372">
    <property type="entry name" value="Exo_endo_phos"/>
    <property type="match status" value="1"/>
</dbReference>
<dbReference type="PANTHER" id="PTHR14859:SF15">
    <property type="entry name" value="ENDONUCLEASE_EXONUCLEASE_PHOSPHATASE DOMAIN-CONTAINING PROTEIN"/>
    <property type="match status" value="1"/>
</dbReference>
<feature type="domain" description="Endonuclease/exonuclease/phosphatase" evidence="2">
    <location>
        <begin position="34"/>
        <end position="273"/>
    </location>
</feature>
<dbReference type="Gene3D" id="3.60.10.10">
    <property type="entry name" value="Endonuclease/exonuclease/phosphatase"/>
    <property type="match status" value="1"/>
</dbReference>